<dbReference type="PaxDb" id="166486-ERS852572_02469"/>
<gene>
    <name evidence="5" type="primary">ddl_1</name>
    <name evidence="6" type="ORF">DW264_11005</name>
    <name evidence="5" type="ORF">ERS852572_02469</name>
</gene>
<evidence type="ECO:0000313" key="5">
    <source>
        <dbReference type="EMBL" id="CUN20716.1"/>
    </source>
</evidence>
<protein>
    <submittedName>
        <fullName evidence="5">D-alanine--D-alanine ligase</fullName>
        <ecNumber evidence="5">6.3.2.4</ecNumber>
    </submittedName>
</protein>
<dbReference type="STRING" id="166486.ERS852572_02469"/>
<dbReference type="EMBL" id="QRID01000010">
    <property type="protein sequence ID" value="RHG27630.1"/>
    <property type="molecule type" value="Genomic_DNA"/>
</dbReference>
<dbReference type="Pfam" id="PF07478">
    <property type="entry name" value="Dala_Dala_lig_C"/>
    <property type="match status" value="1"/>
</dbReference>
<dbReference type="GO" id="GO:0046872">
    <property type="term" value="F:metal ion binding"/>
    <property type="evidence" value="ECO:0007669"/>
    <property type="project" value="InterPro"/>
</dbReference>
<proteinExistence type="inferred from homology"/>
<dbReference type="Gene3D" id="3.30.470.20">
    <property type="entry name" value="ATP-grasp fold, B domain"/>
    <property type="match status" value="1"/>
</dbReference>
<dbReference type="GO" id="GO:0008716">
    <property type="term" value="F:D-alanine-D-alanine ligase activity"/>
    <property type="evidence" value="ECO:0007669"/>
    <property type="project" value="UniProtKB-EC"/>
</dbReference>
<keyword evidence="3" id="KW-0067">ATP-binding</keyword>
<keyword evidence="3" id="KW-0547">Nucleotide-binding</keyword>
<evidence type="ECO:0000256" key="2">
    <source>
        <dbReference type="ARBA" id="ARBA00022598"/>
    </source>
</evidence>
<dbReference type="InterPro" id="IPR013815">
    <property type="entry name" value="ATP_grasp_subdomain_1"/>
</dbReference>
<evidence type="ECO:0000259" key="4">
    <source>
        <dbReference type="PROSITE" id="PS50975"/>
    </source>
</evidence>
<evidence type="ECO:0000256" key="3">
    <source>
        <dbReference type="PROSITE-ProRule" id="PRU00409"/>
    </source>
</evidence>
<dbReference type="RefSeq" id="WP_055194824.1">
    <property type="nucleotide sequence ID" value="NZ_CABIYH010000018.1"/>
</dbReference>
<dbReference type="OrthoDB" id="9813261at2"/>
<name>A0A173V2B4_9FIRM</name>
<evidence type="ECO:0000313" key="7">
    <source>
        <dbReference type="Proteomes" id="UP000095350"/>
    </source>
</evidence>
<accession>A0A173V2B4</accession>
<dbReference type="SUPFAM" id="SSF56059">
    <property type="entry name" value="Glutathione synthetase ATP-binding domain-like"/>
    <property type="match status" value="1"/>
</dbReference>
<dbReference type="EC" id="6.3.2.4" evidence="5"/>
<reference evidence="5 7" key="1">
    <citation type="submission" date="2015-09" db="EMBL/GenBank/DDBJ databases">
        <authorList>
            <consortium name="Pathogen Informatics"/>
        </authorList>
    </citation>
    <scope>NUCLEOTIDE SEQUENCE [LARGE SCALE GENOMIC DNA]</scope>
    <source>
        <strain evidence="5 7">2789STDY5834960</strain>
    </source>
</reference>
<evidence type="ECO:0000313" key="8">
    <source>
        <dbReference type="Proteomes" id="UP000284051"/>
    </source>
</evidence>
<dbReference type="Proteomes" id="UP000284051">
    <property type="component" value="Unassembled WGS sequence"/>
</dbReference>
<dbReference type="PROSITE" id="PS50975">
    <property type="entry name" value="ATP_GRASP"/>
    <property type="match status" value="1"/>
</dbReference>
<dbReference type="PANTHER" id="PTHR23132:SF23">
    <property type="entry name" value="D-ALANINE--D-ALANINE LIGASE B"/>
    <property type="match status" value="1"/>
</dbReference>
<sequence>MAKYISALQRIEAMFQSAIEISKKYEIIMVTSNENHTDNTNDYSDNSVKSEFFSDQEQNLIRQTLENIGFKVKQFFNEEDFISFISNPRENLSKYIVLNSAQKGTKIGRKSLIPSLCDLYSVKYIGSNPYIVSLCRDKYRTSCILKQHGISTPQAWLYDARYGWLNGSPENFKYPLIIKPNYESSSIGIDENNIGYYDSHFFNKVKEMSSCYRQEILLEEFIEGFEAETPVISCKDSLGFFPVGINLDFEPYMGDRILNYNNRSIDNYTFFDFSEKFPELSHELLKTAYKVIKLLSIIGFGRVDFRIKSNKMFYITDISTNPHYTLKSSYHFIFEQLGLDYKYLIACLIASSF</sequence>
<dbReference type="Gene3D" id="3.30.1490.20">
    <property type="entry name" value="ATP-grasp fold, A domain"/>
    <property type="match status" value="1"/>
</dbReference>
<dbReference type="GO" id="GO:0005524">
    <property type="term" value="F:ATP binding"/>
    <property type="evidence" value="ECO:0007669"/>
    <property type="project" value="UniProtKB-UniRule"/>
</dbReference>
<evidence type="ECO:0000256" key="1">
    <source>
        <dbReference type="ARBA" id="ARBA00010871"/>
    </source>
</evidence>
<organism evidence="5 7">
    <name type="scientific">Roseburia intestinalis</name>
    <dbReference type="NCBI Taxonomy" id="166486"/>
    <lineage>
        <taxon>Bacteria</taxon>
        <taxon>Bacillati</taxon>
        <taxon>Bacillota</taxon>
        <taxon>Clostridia</taxon>
        <taxon>Lachnospirales</taxon>
        <taxon>Lachnospiraceae</taxon>
        <taxon>Roseburia</taxon>
    </lineage>
</organism>
<dbReference type="PANTHER" id="PTHR23132">
    <property type="entry name" value="D-ALANINE--D-ALANINE LIGASE"/>
    <property type="match status" value="1"/>
</dbReference>
<feature type="domain" description="ATP-grasp" evidence="4">
    <location>
        <begin position="142"/>
        <end position="350"/>
    </location>
</feature>
<comment type="similarity">
    <text evidence="1">Belongs to the D-alanine--D-alanine ligase family.</text>
</comment>
<dbReference type="AlphaFoldDB" id="A0A173V2B4"/>
<dbReference type="Proteomes" id="UP000095350">
    <property type="component" value="Unassembled WGS sequence"/>
</dbReference>
<keyword evidence="2 5" id="KW-0436">Ligase</keyword>
<reference evidence="6 8" key="2">
    <citation type="submission" date="2018-08" db="EMBL/GenBank/DDBJ databases">
        <title>A genome reference for cultivated species of the human gut microbiota.</title>
        <authorList>
            <person name="Zou Y."/>
            <person name="Xue W."/>
            <person name="Luo G."/>
        </authorList>
    </citation>
    <scope>NUCLEOTIDE SEQUENCE [LARGE SCALE GENOMIC DNA]</scope>
    <source>
        <strain evidence="6 8">AM22-21LB</strain>
    </source>
</reference>
<dbReference type="EMBL" id="CYXZ01000018">
    <property type="protein sequence ID" value="CUN20716.1"/>
    <property type="molecule type" value="Genomic_DNA"/>
</dbReference>
<dbReference type="InterPro" id="IPR011761">
    <property type="entry name" value="ATP-grasp"/>
</dbReference>
<evidence type="ECO:0000313" key="6">
    <source>
        <dbReference type="EMBL" id="RHG27630.1"/>
    </source>
</evidence>
<dbReference type="InterPro" id="IPR011095">
    <property type="entry name" value="Dala_Dala_lig_C"/>
</dbReference>